<evidence type="ECO:0000256" key="4">
    <source>
        <dbReference type="ARBA" id="ARBA00022723"/>
    </source>
</evidence>
<dbReference type="EMBL" id="UINC01057513">
    <property type="protein sequence ID" value="SVB78746.1"/>
    <property type="molecule type" value="Genomic_DNA"/>
</dbReference>
<proteinExistence type="inferred from homology"/>
<dbReference type="InterPro" id="IPR000092">
    <property type="entry name" value="Polyprenyl_synt"/>
</dbReference>
<keyword evidence="4" id="KW-0479">Metal-binding</keyword>
<evidence type="ECO:0000256" key="3">
    <source>
        <dbReference type="ARBA" id="ARBA00022679"/>
    </source>
</evidence>
<evidence type="ECO:0000256" key="5">
    <source>
        <dbReference type="ARBA" id="ARBA00022842"/>
    </source>
</evidence>
<dbReference type="PANTHER" id="PTHR12001">
    <property type="entry name" value="GERANYLGERANYL PYROPHOSPHATE SYNTHASE"/>
    <property type="match status" value="1"/>
</dbReference>
<evidence type="ECO:0000256" key="2">
    <source>
        <dbReference type="ARBA" id="ARBA00006706"/>
    </source>
</evidence>
<dbReference type="PANTHER" id="PTHR12001:SF69">
    <property type="entry name" value="ALL TRANS-POLYPRENYL-DIPHOSPHATE SYNTHASE PDSS1"/>
    <property type="match status" value="1"/>
</dbReference>
<dbReference type="Pfam" id="PF00348">
    <property type="entry name" value="polyprenyl_synt"/>
    <property type="match status" value="1"/>
</dbReference>
<dbReference type="GO" id="GO:0046872">
    <property type="term" value="F:metal ion binding"/>
    <property type="evidence" value="ECO:0007669"/>
    <property type="project" value="UniProtKB-KW"/>
</dbReference>
<comment type="cofactor">
    <cofactor evidence="1">
        <name>Mg(2+)</name>
        <dbReference type="ChEBI" id="CHEBI:18420"/>
    </cofactor>
</comment>
<dbReference type="SFLD" id="SFLDG01017">
    <property type="entry name" value="Polyprenyl_Transferase_Like"/>
    <property type="match status" value="1"/>
</dbReference>
<dbReference type="PROSITE" id="PS00444">
    <property type="entry name" value="POLYPRENYL_SYNTHASE_2"/>
    <property type="match status" value="1"/>
</dbReference>
<sequence length="334" mass="38631">MKDPIILNKYKLLINDELKSIILNDKNYQFSKFIFPYIVPSQNSNIPKRVRSSIFLEIIEGFSLNPSEFLDLACSIELIHEFSLIHDDIQDKDEIRRGAPTLWKKLGEYKSIILGNIIKNISDTITNIDTINKLTNKSRINIIKQFSNMCISMIEGQYLDINFETQQIISMNDYKNMIIKKTGALMTLAFQLPGILSGQNEQSIKQLQKLGIIFGILFQISDDLLGIWGNPIKTGKSNYSDFKNNKKTYPILLSMNKFEEKDKILFNNLLSNLNNESYLLIIDILEKYKIKSTIQKECNSYLDQAIELITKSQLTKKSKTNIVELFKYVIERTK</sequence>
<dbReference type="SUPFAM" id="SSF48576">
    <property type="entry name" value="Terpenoid synthases"/>
    <property type="match status" value="1"/>
</dbReference>
<dbReference type="AlphaFoldDB" id="A0A382GUG5"/>
<keyword evidence="3" id="KW-0808">Transferase</keyword>
<reference evidence="6" key="1">
    <citation type="submission" date="2018-05" db="EMBL/GenBank/DDBJ databases">
        <authorList>
            <person name="Lanie J.A."/>
            <person name="Ng W.-L."/>
            <person name="Kazmierczak K.M."/>
            <person name="Andrzejewski T.M."/>
            <person name="Davidsen T.M."/>
            <person name="Wayne K.J."/>
            <person name="Tettelin H."/>
            <person name="Glass J.I."/>
            <person name="Rusch D."/>
            <person name="Podicherti R."/>
            <person name="Tsui H.-C.T."/>
            <person name="Winkler M.E."/>
        </authorList>
    </citation>
    <scope>NUCLEOTIDE SEQUENCE</scope>
</reference>
<dbReference type="InterPro" id="IPR008949">
    <property type="entry name" value="Isoprenoid_synthase_dom_sf"/>
</dbReference>
<evidence type="ECO:0000256" key="1">
    <source>
        <dbReference type="ARBA" id="ARBA00001946"/>
    </source>
</evidence>
<dbReference type="GO" id="GO:0008299">
    <property type="term" value="P:isoprenoid biosynthetic process"/>
    <property type="evidence" value="ECO:0007669"/>
    <property type="project" value="InterPro"/>
</dbReference>
<dbReference type="Gene3D" id="1.10.600.10">
    <property type="entry name" value="Farnesyl Diphosphate Synthase"/>
    <property type="match status" value="1"/>
</dbReference>
<evidence type="ECO:0000313" key="6">
    <source>
        <dbReference type="EMBL" id="SVB78746.1"/>
    </source>
</evidence>
<gene>
    <name evidence="6" type="ORF">METZ01_LOCUS231600</name>
</gene>
<dbReference type="InterPro" id="IPR033749">
    <property type="entry name" value="Polyprenyl_synt_CS"/>
</dbReference>
<protein>
    <recommendedName>
        <fullName evidence="7">Polyprenyl synthetase family protein</fullName>
    </recommendedName>
</protein>
<organism evidence="6">
    <name type="scientific">marine metagenome</name>
    <dbReference type="NCBI Taxonomy" id="408172"/>
    <lineage>
        <taxon>unclassified sequences</taxon>
        <taxon>metagenomes</taxon>
        <taxon>ecological metagenomes</taxon>
    </lineage>
</organism>
<dbReference type="GO" id="GO:0004659">
    <property type="term" value="F:prenyltransferase activity"/>
    <property type="evidence" value="ECO:0007669"/>
    <property type="project" value="InterPro"/>
</dbReference>
<dbReference type="SFLD" id="SFLDS00005">
    <property type="entry name" value="Isoprenoid_Synthase_Type_I"/>
    <property type="match status" value="1"/>
</dbReference>
<evidence type="ECO:0008006" key="7">
    <source>
        <dbReference type="Google" id="ProtNLM"/>
    </source>
</evidence>
<dbReference type="CDD" id="cd00685">
    <property type="entry name" value="Trans_IPPS_HT"/>
    <property type="match status" value="1"/>
</dbReference>
<name>A0A382GUG5_9ZZZZ</name>
<keyword evidence="5" id="KW-0460">Magnesium</keyword>
<comment type="similarity">
    <text evidence="2">Belongs to the FPP/GGPP synthase family.</text>
</comment>
<accession>A0A382GUG5</accession>
<dbReference type="PROSITE" id="PS00723">
    <property type="entry name" value="POLYPRENYL_SYNTHASE_1"/>
    <property type="match status" value="1"/>
</dbReference>